<dbReference type="WBParaSite" id="SMUV_0000542901-mRNA-1">
    <property type="protein sequence ID" value="SMUV_0000542901-mRNA-1"/>
    <property type="gene ID" value="SMUV_0000542901"/>
</dbReference>
<dbReference type="InterPro" id="IPR013122">
    <property type="entry name" value="PKD1_2_channel"/>
</dbReference>
<evidence type="ECO:0000256" key="6">
    <source>
        <dbReference type="ARBA" id="ARBA00023136"/>
    </source>
</evidence>
<protein>
    <submittedName>
        <fullName evidence="11">PLAT domain-containing protein</fullName>
    </submittedName>
</protein>
<evidence type="ECO:0000256" key="3">
    <source>
        <dbReference type="ARBA" id="ARBA00022692"/>
    </source>
</evidence>
<dbReference type="FunFam" id="2.60.60.20:FF:000027">
    <property type="entry name" value="Protein CBR-LOV-1"/>
    <property type="match status" value="1"/>
</dbReference>
<dbReference type="InterPro" id="IPR036392">
    <property type="entry name" value="PLAT/LH2_dom_sf"/>
</dbReference>
<reference evidence="11" key="1">
    <citation type="submission" date="2017-02" db="UniProtKB">
        <authorList>
            <consortium name="WormBaseParasite"/>
        </authorList>
    </citation>
    <scope>IDENTIFICATION</scope>
</reference>
<keyword evidence="4" id="KW-0732">Signal</keyword>
<dbReference type="SMART" id="SM00308">
    <property type="entry name" value="LH2"/>
    <property type="match status" value="1"/>
</dbReference>
<dbReference type="PROSITE" id="PS50095">
    <property type="entry name" value="PLAT"/>
    <property type="match status" value="1"/>
</dbReference>
<feature type="transmembrane region" description="Helical" evidence="8">
    <location>
        <begin position="462"/>
        <end position="480"/>
    </location>
</feature>
<dbReference type="GO" id="GO:0005262">
    <property type="term" value="F:calcium channel activity"/>
    <property type="evidence" value="ECO:0007669"/>
    <property type="project" value="TreeGrafter"/>
</dbReference>
<dbReference type="PANTHER" id="PTHR10877">
    <property type="entry name" value="POLYCYSTIN FAMILY MEMBER"/>
    <property type="match status" value="1"/>
</dbReference>
<evidence type="ECO:0000256" key="7">
    <source>
        <dbReference type="PROSITE-ProRule" id="PRU00152"/>
    </source>
</evidence>
<dbReference type="InterPro" id="IPR051223">
    <property type="entry name" value="Polycystin"/>
</dbReference>
<sequence>LKKVYCRESGNAAFQINPYQYLDNYYPLITSGIVDILDMHAFRVNVWNSSLFIEFALEDVKIYEGEIWIFIAFQRLPGPLPGDHDWRFLVRSQNKTSNFVIDSSELINKTGLFYIGVGCALYEPKNDTKTVEYRGGDSKKYFENNLPISYTLQVIAKGCFYVADALDLFHSYGLKISALKNCFTYHLTTFSVGITGLAVPNAFEYVYKENTQPASLIFAIDMLPVQYLAKYIYIKALDILHILCSQESGRMRFMEDNHYNAYFYMIAVQTGYCMFATTDSNVCINLIGTSGATLARKLKSKSKMGKAFRWGTTERFVMATSKSLGELKKLRIWIDESGLAHRQSWFCNKIVFKDLQTGKIYEFVVNNWFGMQNGDGKTERLVEVTTPKTYNFINDVVSLHSMAEHLSYWNMFTGSLFQLCNMLNIISHYTINTSILKVSRLMGYGIIRQIRSIPNPCITCNIFYVILLSLCVITWHTVFATRVCCLGNDVTGQFDIYSAAGYTIPLNGSKSSLRSKIQQMQDEHWIDRNTRGLFIEFSVYNAQTNHFAVIRLEVEVPTFGTYFPRASVEVVRLIKYVGPDGTVVIIFELLYILFCLISFLKELYDVVTGGTLLSPEQNPLMAVVVFLLCMKMMHILRFNRRIGVFASTLARSMKAIIVFGVIFVIINSGFDSSLYLLLASHLKSYRDQVGVAKTTVISLLGKVSAADVIAASGIGLLYSFKIITVVFEEVRLDPNNQTNDYEVVNHIETKKKCTQHLYVTEYLQKYSFYFNTGF</sequence>
<organism evidence="10 11">
    <name type="scientific">Syphacia muris</name>
    <dbReference type="NCBI Taxonomy" id="451379"/>
    <lineage>
        <taxon>Eukaryota</taxon>
        <taxon>Metazoa</taxon>
        <taxon>Ecdysozoa</taxon>
        <taxon>Nematoda</taxon>
        <taxon>Chromadorea</taxon>
        <taxon>Rhabditida</taxon>
        <taxon>Spirurina</taxon>
        <taxon>Oxyuridomorpha</taxon>
        <taxon>Oxyuroidea</taxon>
        <taxon>Oxyuridae</taxon>
        <taxon>Syphacia</taxon>
    </lineage>
</organism>
<evidence type="ECO:0000256" key="1">
    <source>
        <dbReference type="ARBA" id="ARBA00004141"/>
    </source>
</evidence>
<keyword evidence="5 8" id="KW-1133">Transmembrane helix</keyword>
<dbReference type="Proteomes" id="UP000046393">
    <property type="component" value="Unplaced"/>
</dbReference>
<feature type="transmembrane region" description="Helical" evidence="8">
    <location>
        <begin position="582"/>
        <end position="600"/>
    </location>
</feature>
<feature type="domain" description="PLAT" evidence="9">
    <location>
        <begin position="262"/>
        <end position="383"/>
    </location>
</feature>
<comment type="similarity">
    <text evidence="2">Belongs to the polycystin family.</text>
</comment>
<feature type="transmembrane region" description="Helical" evidence="8">
    <location>
        <begin position="708"/>
        <end position="727"/>
    </location>
</feature>
<dbReference type="AlphaFoldDB" id="A0A0N5ALK8"/>
<evidence type="ECO:0000256" key="2">
    <source>
        <dbReference type="ARBA" id="ARBA00007200"/>
    </source>
</evidence>
<feature type="transmembrane region" description="Helical" evidence="8">
    <location>
        <begin position="620"/>
        <end position="636"/>
    </location>
</feature>
<keyword evidence="6 8" id="KW-0472">Membrane</keyword>
<dbReference type="SUPFAM" id="SSF49723">
    <property type="entry name" value="Lipase/lipooxygenase domain (PLAT/LH2 domain)"/>
    <property type="match status" value="1"/>
</dbReference>
<dbReference type="Pfam" id="PF08016">
    <property type="entry name" value="PKD_channel"/>
    <property type="match status" value="1"/>
</dbReference>
<evidence type="ECO:0000313" key="11">
    <source>
        <dbReference type="WBParaSite" id="SMUV_0000542901-mRNA-1"/>
    </source>
</evidence>
<dbReference type="Pfam" id="PF01477">
    <property type="entry name" value="PLAT"/>
    <property type="match status" value="1"/>
</dbReference>
<proteinExistence type="inferred from homology"/>
<evidence type="ECO:0000256" key="8">
    <source>
        <dbReference type="SAM" id="Phobius"/>
    </source>
</evidence>
<dbReference type="GO" id="GO:0050982">
    <property type="term" value="P:detection of mechanical stimulus"/>
    <property type="evidence" value="ECO:0007669"/>
    <property type="project" value="TreeGrafter"/>
</dbReference>
<dbReference type="Pfam" id="PF20519">
    <property type="entry name" value="Polycystin_dom"/>
    <property type="match status" value="1"/>
</dbReference>
<dbReference type="STRING" id="451379.A0A0N5ALK8"/>
<comment type="caution">
    <text evidence="7">Lacks conserved residue(s) required for the propagation of feature annotation.</text>
</comment>
<dbReference type="InterPro" id="IPR001024">
    <property type="entry name" value="PLAT/LH2_dom"/>
</dbReference>
<name>A0A0N5ALK8_9BILA</name>
<dbReference type="Gene3D" id="2.60.60.20">
    <property type="entry name" value="PLAT/LH2 domain"/>
    <property type="match status" value="1"/>
</dbReference>
<keyword evidence="10" id="KW-1185">Reference proteome</keyword>
<evidence type="ECO:0000256" key="4">
    <source>
        <dbReference type="ARBA" id="ARBA00022729"/>
    </source>
</evidence>
<dbReference type="PANTHER" id="PTHR10877:SF194">
    <property type="entry name" value="LOCATION OF VULVA DEFECTIVE 1"/>
    <property type="match status" value="1"/>
</dbReference>
<feature type="transmembrane region" description="Helical" evidence="8">
    <location>
        <begin position="656"/>
        <end position="678"/>
    </location>
</feature>
<accession>A0A0N5ALK8</accession>
<evidence type="ECO:0000259" key="9">
    <source>
        <dbReference type="PROSITE" id="PS50095"/>
    </source>
</evidence>
<comment type="subcellular location">
    <subcellularLocation>
        <location evidence="1">Membrane</location>
        <topology evidence="1">Multi-pass membrane protein</topology>
    </subcellularLocation>
</comment>
<dbReference type="GO" id="GO:0016020">
    <property type="term" value="C:membrane"/>
    <property type="evidence" value="ECO:0007669"/>
    <property type="project" value="UniProtKB-SubCell"/>
</dbReference>
<dbReference type="InterPro" id="IPR046791">
    <property type="entry name" value="Polycystin_dom"/>
</dbReference>
<evidence type="ECO:0000256" key="5">
    <source>
        <dbReference type="ARBA" id="ARBA00022989"/>
    </source>
</evidence>
<evidence type="ECO:0000313" key="10">
    <source>
        <dbReference type="Proteomes" id="UP000046393"/>
    </source>
</evidence>
<keyword evidence="3 8" id="KW-0812">Transmembrane</keyword>